<proteinExistence type="predicted"/>
<feature type="transmembrane region" description="Helical" evidence="6">
    <location>
        <begin position="136"/>
        <end position="156"/>
    </location>
</feature>
<reference evidence="7" key="2">
    <citation type="submission" date="2020-09" db="EMBL/GenBank/DDBJ databases">
        <authorList>
            <person name="Sun Q."/>
            <person name="Zhou Y."/>
        </authorList>
    </citation>
    <scope>NUCLEOTIDE SEQUENCE</scope>
    <source>
        <strain evidence="7">CGMCC 1.14988</strain>
    </source>
</reference>
<evidence type="ECO:0000256" key="1">
    <source>
        <dbReference type="ARBA" id="ARBA00004651"/>
    </source>
</evidence>
<comment type="subcellular location">
    <subcellularLocation>
        <location evidence="1">Cell membrane</location>
        <topology evidence="1">Multi-pass membrane protein</topology>
    </subcellularLocation>
</comment>
<sequence length="342" mass="34800">MTDEAGADASSSSASPRRRLAIGAGLVVVTYTVGLAFVGIQDALEAVRRATVWPLLLALLLEAVTLVTLAQVHRSSALAVRGRLRQPEALNVSMSAFTVSQTVPGGGAVAGALIVQRLQRFGLSAPQATASMVLTATLATVTIALIAAGGIWPAFLDAELPGIAVVGVAALVVVLLAVVASVVAVLRSPSVADRLLGRLGRLHRVLAERVDGWRRSLDVVHDDPPTLARLLRVIAWSSVNWSADIAALALVFLAFGDGVSLTVLLVGFGVSQLGAAIPVTPGGVGFVESGMVGAFVALGTPASEATTVVLVYRVLAAWLPALAGTSMLVRPPAAATPDAGAG</sequence>
<feature type="transmembrane region" description="Helical" evidence="6">
    <location>
        <begin position="276"/>
        <end position="298"/>
    </location>
</feature>
<keyword evidence="3 6" id="KW-0812">Transmembrane</keyword>
<keyword evidence="5 6" id="KW-0472">Membrane</keyword>
<dbReference type="PANTHER" id="PTHR39087">
    <property type="entry name" value="UPF0104 MEMBRANE PROTEIN MJ1595"/>
    <property type="match status" value="1"/>
</dbReference>
<feature type="transmembrane region" description="Helical" evidence="6">
    <location>
        <begin position="310"/>
        <end position="329"/>
    </location>
</feature>
<name>A0A8J3AH10_9ACTN</name>
<evidence type="ECO:0000256" key="6">
    <source>
        <dbReference type="SAM" id="Phobius"/>
    </source>
</evidence>
<dbReference type="EMBL" id="BMHA01000015">
    <property type="protein sequence ID" value="GGI09489.1"/>
    <property type="molecule type" value="Genomic_DNA"/>
</dbReference>
<comment type="caution">
    <text evidence="7">The sequence shown here is derived from an EMBL/GenBank/DDBJ whole genome shotgun (WGS) entry which is preliminary data.</text>
</comment>
<evidence type="ECO:0000256" key="3">
    <source>
        <dbReference type="ARBA" id="ARBA00022692"/>
    </source>
</evidence>
<dbReference type="Proteomes" id="UP000650511">
    <property type="component" value="Unassembled WGS sequence"/>
</dbReference>
<dbReference type="RefSeq" id="WP_130648888.1">
    <property type="nucleotide sequence ID" value="NZ_BMHA01000015.1"/>
</dbReference>
<feature type="transmembrane region" description="Helical" evidence="6">
    <location>
        <begin position="20"/>
        <end position="40"/>
    </location>
</feature>
<keyword evidence="8" id="KW-1185">Reference proteome</keyword>
<evidence type="ECO:0008006" key="9">
    <source>
        <dbReference type="Google" id="ProtNLM"/>
    </source>
</evidence>
<reference evidence="7" key="1">
    <citation type="journal article" date="2014" name="Int. J. Syst. Evol. Microbiol.">
        <title>Complete genome sequence of Corynebacterium casei LMG S-19264T (=DSM 44701T), isolated from a smear-ripened cheese.</title>
        <authorList>
            <consortium name="US DOE Joint Genome Institute (JGI-PGF)"/>
            <person name="Walter F."/>
            <person name="Albersmeier A."/>
            <person name="Kalinowski J."/>
            <person name="Ruckert C."/>
        </authorList>
    </citation>
    <scope>NUCLEOTIDE SEQUENCE</scope>
    <source>
        <strain evidence="7">CGMCC 1.14988</strain>
    </source>
</reference>
<dbReference type="AlphaFoldDB" id="A0A8J3AH10"/>
<evidence type="ECO:0000313" key="7">
    <source>
        <dbReference type="EMBL" id="GGI09489.1"/>
    </source>
</evidence>
<dbReference type="InterPro" id="IPR022791">
    <property type="entry name" value="L-PG_synthase/AglD"/>
</dbReference>
<accession>A0A8J3AH10</accession>
<dbReference type="GO" id="GO:0005886">
    <property type="term" value="C:plasma membrane"/>
    <property type="evidence" value="ECO:0007669"/>
    <property type="project" value="UniProtKB-SubCell"/>
</dbReference>
<feature type="transmembrane region" description="Helical" evidence="6">
    <location>
        <begin position="162"/>
        <end position="186"/>
    </location>
</feature>
<evidence type="ECO:0000256" key="4">
    <source>
        <dbReference type="ARBA" id="ARBA00022989"/>
    </source>
</evidence>
<feature type="transmembrane region" description="Helical" evidence="6">
    <location>
        <begin position="52"/>
        <end position="72"/>
    </location>
</feature>
<organism evidence="7 8">
    <name type="scientific">Egicoccus halophilus</name>
    <dbReference type="NCBI Taxonomy" id="1670830"/>
    <lineage>
        <taxon>Bacteria</taxon>
        <taxon>Bacillati</taxon>
        <taxon>Actinomycetota</taxon>
        <taxon>Nitriliruptoria</taxon>
        <taxon>Egicoccales</taxon>
        <taxon>Egicoccaceae</taxon>
        <taxon>Egicoccus</taxon>
    </lineage>
</organism>
<dbReference type="OrthoDB" id="4481258at2"/>
<gene>
    <name evidence="7" type="ORF">GCM10011354_34330</name>
</gene>
<protein>
    <recommendedName>
        <fullName evidence="9">Flippase-like domain-containing protein</fullName>
    </recommendedName>
</protein>
<feature type="transmembrane region" description="Helical" evidence="6">
    <location>
        <begin position="92"/>
        <end position="115"/>
    </location>
</feature>
<feature type="transmembrane region" description="Helical" evidence="6">
    <location>
        <begin position="245"/>
        <end position="270"/>
    </location>
</feature>
<evidence type="ECO:0000256" key="5">
    <source>
        <dbReference type="ARBA" id="ARBA00023136"/>
    </source>
</evidence>
<dbReference type="PANTHER" id="PTHR39087:SF2">
    <property type="entry name" value="UPF0104 MEMBRANE PROTEIN MJ1595"/>
    <property type="match status" value="1"/>
</dbReference>
<keyword evidence="2" id="KW-1003">Cell membrane</keyword>
<keyword evidence="4 6" id="KW-1133">Transmembrane helix</keyword>
<evidence type="ECO:0000256" key="2">
    <source>
        <dbReference type="ARBA" id="ARBA00022475"/>
    </source>
</evidence>
<dbReference type="NCBIfam" id="TIGR00374">
    <property type="entry name" value="flippase-like domain"/>
    <property type="match status" value="1"/>
</dbReference>
<evidence type="ECO:0000313" key="8">
    <source>
        <dbReference type="Proteomes" id="UP000650511"/>
    </source>
</evidence>
<dbReference type="Pfam" id="PF03706">
    <property type="entry name" value="LPG_synthase_TM"/>
    <property type="match status" value="1"/>
</dbReference>